<reference evidence="9 10" key="1">
    <citation type="submission" date="2017-11" db="EMBL/GenBank/DDBJ databases">
        <authorList>
            <person name="Kracher B."/>
        </authorList>
    </citation>
    <scope>NUCLEOTIDE SEQUENCE [LARGE SCALE GENOMIC DNA]</scope>
    <source>
        <strain evidence="9 10">RACE1</strain>
    </source>
</reference>
<dbReference type="InterPro" id="IPR051884">
    <property type="entry name" value="Bis(5'-adenosyl)-TPase_reg"/>
</dbReference>
<evidence type="ECO:0000256" key="6">
    <source>
        <dbReference type="PROSITE-ProRule" id="PRU00464"/>
    </source>
</evidence>
<comment type="catalytic activity">
    <reaction evidence="7">
        <text>P(1),P(3)-bis(5'-adenosyl) triphosphate + H2O = AMP + ADP + 2 H(+)</text>
        <dbReference type="Rhea" id="RHEA:13893"/>
        <dbReference type="ChEBI" id="CHEBI:15377"/>
        <dbReference type="ChEBI" id="CHEBI:15378"/>
        <dbReference type="ChEBI" id="CHEBI:58529"/>
        <dbReference type="ChEBI" id="CHEBI:456215"/>
        <dbReference type="ChEBI" id="CHEBI:456216"/>
        <dbReference type="EC" id="3.6.1.29"/>
    </reaction>
</comment>
<feature type="binding site" evidence="4">
    <location>
        <position position="47"/>
    </location>
    <ligand>
        <name>substrate</name>
    </ligand>
</feature>
<feature type="domain" description="HIT" evidence="8">
    <location>
        <begin position="22"/>
        <end position="140"/>
    </location>
</feature>
<comment type="cofactor">
    <cofactor evidence="7">
        <name>Mn(2+)</name>
        <dbReference type="ChEBI" id="CHEBI:29035"/>
    </cofactor>
</comment>
<dbReference type="InterPro" id="IPR039383">
    <property type="entry name" value="FHIT"/>
</dbReference>
<feature type="short sequence motif" description="Histidine triad motif" evidence="6">
    <location>
        <begin position="125"/>
        <end position="129"/>
    </location>
</feature>
<dbReference type="InterPro" id="IPR011146">
    <property type="entry name" value="HIT-like"/>
</dbReference>
<feature type="binding site" evidence="4">
    <location>
        <begin position="120"/>
        <end position="123"/>
    </location>
    <ligand>
        <name>substrate</name>
    </ligand>
</feature>
<evidence type="ECO:0000256" key="2">
    <source>
        <dbReference type="ARBA" id="ARBA00022801"/>
    </source>
</evidence>
<evidence type="ECO:0000256" key="5">
    <source>
        <dbReference type="PIRSR" id="PIRSR639383-3"/>
    </source>
</evidence>
<dbReference type="GO" id="GO:0047710">
    <property type="term" value="F:bis(5'-adenosyl)-triphosphatase activity"/>
    <property type="evidence" value="ECO:0007669"/>
    <property type="project" value="UniProtKB-UniRule"/>
</dbReference>
<evidence type="ECO:0000313" key="10">
    <source>
        <dbReference type="Proteomes" id="UP000275772"/>
    </source>
</evidence>
<dbReference type="CDD" id="cd01275">
    <property type="entry name" value="FHIT"/>
    <property type="match status" value="1"/>
</dbReference>
<dbReference type="GO" id="GO:0000166">
    <property type="term" value="F:nucleotide binding"/>
    <property type="evidence" value="ECO:0007669"/>
    <property type="project" value="UniProtKB-KW"/>
</dbReference>
<dbReference type="VEuPathDB" id="FungiDB:BLGHR1_11946"/>
<dbReference type="PANTHER" id="PTHR46243">
    <property type="entry name" value="BIS(5'-ADENOSYL)-TRIPHOSPHATASE"/>
    <property type="match status" value="1"/>
</dbReference>
<sequence length="210" mass="23777">MTTRARTSAILGQIRAMSEASKSIFFGPYEVTDQVFHEASLCYALVNIKPILPGHVLVIPYRQVQRLTDLTEAEVTNIFTTVQKVQKMLSRKYFWVHGQAHACPEDGSFNIAIQDGKESGQTVPHVHCHVIPRPKNDTLGDEIYQKLQGEEGNVGGGFYDVNRPKQFGQFPPHVDANRIPRTKEEMQREALIFKEEMASEEKKQNVEVPI</sequence>
<evidence type="ECO:0000313" key="9">
    <source>
        <dbReference type="EMBL" id="SZF01189.1"/>
    </source>
</evidence>
<dbReference type="AlphaFoldDB" id="A0A383UN31"/>
<dbReference type="Pfam" id="PF01230">
    <property type="entry name" value="HIT"/>
    <property type="match status" value="1"/>
</dbReference>
<dbReference type="GO" id="GO:0015964">
    <property type="term" value="P:diadenosine triphosphate catabolic process"/>
    <property type="evidence" value="ECO:0007669"/>
    <property type="project" value="EnsemblFungi"/>
</dbReference>
<proteinExistence type="predicted"/>
<dbReference type="SUPFAM" id="SSF54197">
    <property type="entry name" value="HIT-like"/>
    <property type="match status" value="1"/>
</dbReference>
<evidence type="ECO:0000259" key="8">
    <source>
        <dbReference type="PROSITE" id="PS51084"/>
    </source>
</evidence>
<feature type="active site" description="Tele-AMP-histidine intermediate" evidence="3">
    <location>
        <position position="127"/>
    </location>
</feature>
<dbReference type="FunFam" id="3.30.428.10:FF:000011">
    <property type="entry name" value="Fragile histidine triad"/>
    <property type="match status" value="1"/>
</dbReference>
<feature type="site" description="Important for induction of apoptosis" evidence="5">
    <location>
        <position position="144"/>
    </location>
</feature>
<protein>
    <recommendedName>
        <fullName evidence="7">Bis(5'-adenosyl)-triphosphatase</fullName>
        <ecNumber evidence="7">3.6.1.29</ecNumber>
    </recommendedName>
</protein>
<dbReference type="PANTHER" id="PTHR46243:SF1">
    <property type="entry name" value="BIS(5'-ADENOSYL)-TRIPHOSPHATASE"/>
    <property type="match status" value="1"/>
</dbReference>
<gene>
    <name evidence="9" type="ORF">BLGHR1_11946</name>
</gene>
<dbReference type="PROSITE" id="PS51084">
    <property type="entry name" value="HIT_2"/>
    <property type="match status" value="1"/>
</dbReference>
<accession>A0A383UN31</accession>
<dbReference type="EMBL" id="UNSH01000036">
    <property type="protein sequence ID" value="SZF01189.1"/>
    <property type="molecule type" value="Genomic_DNA"/>
</dbReference>
<keyword evidence="2 7" id="KW-0378">Hydrolase</keyword>
<feature type="binding site" evidence="4">
    <location>
        <position position="114"/>
    </location>
    <ligand>
        <name>substrate</name>
    </ligand>
</feature>
<dbReference type="EC" id="3.6.1.29" evidence="7"/>
<evidence type="ECO:0000256" key="7">
    <source>
        <dbReference type="RuleBase" id="RU366076"/>
    </source>
</evidence>
<dbReference type="Proteomes" id="UP000275772">
    <property type="component" value="Unassembled WGS sequence"/>
</dbReference>
<feature type="binding site" evidence="4">
    <location>
        <position position="129"/>
    </location>
    <ligand>
        <name>substrate</name>
    </ligand>
</feature>
<dbReference type="Gene3D" id="3.30.428.10">
    <property type="entry name" value="HIT-like"/>
    <property type="match status" value="1"/>
</dbReference>
<organism evidence="9 10">
    <name type="scientific">Blumeria hordei</name>
    <name type="common">Barley powdery mildew</name>
    <name type="synonym">Blumeria graminis f. sp. hordei</name>
    <dbReference type="NCBI Taxonomy" id="2867405"/>
    <lineage>
        <taxon>Eukaryota</taxon>
        <taxon>Fungi</taxon>
        <taxon>Dikarya</taxon>
        <taxon>Ascomycota</taxon>
        <taxon>Pezizomycotina</taxon>
        <taxon>Leotiomycetes</taxon>
        <taxon>Erysiphales</taxon>
        <taxon>Erysiphaceae</taxon>
        <taxon>Blumeria</taxon>
    </lineage>
</organism>
<dbReference type="GO" id="GO:0004081">
    <property type="term" value="F:bis(5'-nucleosyl)-tetraphosphatase (asymmetrical) activity"/>
    <property type="evidence" value="ECO:0007669"/>
    <property type="project" value="EnsemblFungi"/>
</dbReference>
<evidence type="ECO:0000256" key="1">
    <source>
        <dbReference type="ARBA" id="ARBA00022741"/>
    </source>
</evidence>
<keyword evidence="1 7" id="KW-0547">Nucleotide-binding</keyword>
<dbReference type="InterPro" id="IPR036265">
    <property type="entry name" value="HIT-like_sf"/>
</dbReference>
<name>A0A383UN31_BLUHO</name>
<evidence type="ECO:0000256" key="4">
    <source>
        <dbReference type="PIRSR" id="PIRSR639383-2"/>
    </source>
</evidence>
<evidence type="ECO:0000256" key="3">
    <source>
        <dbReference type="PIRSR" id="PIRSR639383-1"/>
    </source>
</evidence>